<dbReference type="Gene3D" id="3.40.1350.10">
    <property type="match status" value="1"/>
</dbReference>
<evidence type="ECO:0000313" key="5">
    <source>
        <dbReference type="EMBL" id="DAE15233.1"/>
    </source>
</evidence>
<evidence type="ECO:0000256" key="2">
    <source>
        <dbReference type="ARBA" id="ARBA00022722"/>
    </source>
</evidence>
<accession>A0A8S5Q8V1</accession>
<dbReference type="GO" id="GO:0004518">
    <property type="term" value="F:nuclease activity"/>
    <property type="evidence" value="ECO:0007669"/>
    <property type="project" value="UniProtKB-KW"/>
</dbReference>
<dbReference type="Pfam" id="PF08774">
    <property type="entry name" value="VRR_NUC"/>
    <property type="match status" value="1"/>
</dbReference>
<sequence length="123" mass="14101">MKQYEADQQRKLFQWTTFIRAKYPEIDLMFHIPNGGSRNKLEAANLKKQGVKAGVPDLFLPVGRGSYHGLFIELKYGKNKPTEKQTEWLKSLNEQGYAVAVCYGCDEASEKILKYLKLGEINE</sequence>
<dbReference type="InterPro" id="IPR011856">
    <property type="entry name" value="tRNA_endonuc-like_dom_sf"/>
</dbReference>
<evidence type="ECO:0000256" key="1">
    <source>
        <dbReference type="ARBA" id="ARBA00001946"/>
    </source>
</evidence>
<dbReference type="InterPro" id="IPR014883">
    <property type="entry name" value="VRR_NUC"/>
</dbReference>
<comment type="cofactor">
    <cofactor evidence="1">
        <name>Mg(2+)</name>
        <dbReference type="ChEBI" id="CHEBI:18420"/>
    </cofactor>
</comment>
<name>A0A8S5Q8V1_9CAUD</name>
<keyword evidence="2" id="KW-0540">Nuclease</keyword>
<dbReference type="GO" id="GO:0003676">
    <property type="term" value="F:nucleic acid binding"/>
    <property type="evidence" value="ECO:0007669"/>
    <property type="project" value="InterPro"/>
</dbReference>
<keyword evidence="3" id="KW-0378">Hydrolase</keyword>
<reference evidence="5" key="1">
    <citation type="journal article" date="2021" name="Proc. Natl. Acad. Sci. U.S.A.">
        <title>A Catalog of Tens of Thousands of Viruses from Human Metagenomes Reveals Hidden Associations with Chronic Diseases.</title>
        <authorList>
            <person name="Tisza M.J."/>
            <person name="Buck C.B."/>
        </authorList>
    </citation>
    <scope>NUCLEOTIDE SEQUENCE</scope>
    <source>
        <strain evidence="5">CtK9J6</strain>
    </source>
</reference>
<evidence type="ECO:0000256" key="3">
    <source>
        <dbReference type="ARBA" id="ARBA00022801"/>
    </source>
</evidence>
<evidence type="ECO:0000259" key="4">
    <source>
        <dbReference type="SMART" id="SM00990"/>
    </source>
</evidence>
<dbReference type="EMBL" id="BK015600">
    <property type="protein sequence ID" value="DAE15233.1"/>
    <property type="molecule type" value="Genomic_DNA"/>
</dbReference>
<feature type="domain" description="VRR-NUC" evidence="4">
    <location>
        <begin position="1"/>
        <end position="106"/>
    </location>
</feature>
<dbReference type="GO" id="GO:0016788">
    <property type="term" value="F:hydrolase activity, acting on ester bonds"/>
    <property type="evidence" value="ECO:0007669"/>
    <property type="project" value="InterPro"/>
</dbReference>
<proteinExistence type="predicted"/>
<protein>
    <submittedName>
        <fullName evidence="5">Nuclease</fullName>
    </submittedName>
</protein>
<dbReference type="SMART" id="SM00990">
    <property type="entry name" value="VRR_NUC"/>
    <property type="match status" value="1"/>
</dbReference>
<organism evidence="5">
    <name type="scientific">Siphoviridae sp. ctK9J6</name>
    <dbReference type="NCBI Taxonomy" id="2825437"/>
    <lineage>
        <taxon>Viruses</taxon>
        <taxon>Duplodnaviria</taxon>
        <taxon>Heunggongvirae</taxon>
        <taxon>Uroviricota</taxon>
        <taxon>Caudoviricetes</taxon>
    </lineage>
</organism>